<gene>
    <name evidence="2" type="ORF">EVOR1521_LOCUS14797</name>
</gene>
<sequence>AITVAYTSFLMESAWGEDMVVAYASVLPCQRLYDWVFATVNKTEHIAEDNPYKKFIEQYAAPSNHALTQKMESFLERYAGALTQDELERAQAHYDQAMKYEAQFFDQALRCDGSRGDCNSPALVTVRALREVHVDQSAWPVQALLGAAVVGFWLWRCGSVAAKARSESLLEAERLP</sequence>
<dbReference type="GO" id="GO:0005829">
    <property type="term" value="C:cytosol"/>
    <property type="evidence" value="ECO:0007669"/>
    <property type="project" value="TreeGrafter"/>
</dbReference>
<dbReference type="GO" id="GO:0006772">
    <property type="term" value="P:thiamine metabolic process"/>
    <property type="evidence" value="ECO:0007669"/>
    <property type="project" value="UniProtKB-ARBA"/>
</dbReference>
<dbReference type="AlphaFoldDB" id="A0AA36N4E8"/>
<dbReference type="Gene3D" id="1.20.910.10">
    <property type="entry name" value="Heme oxygenase-like"/>
    <property type="match status" value="1"/>
</dbReference>
<feature type="domain" description="Thiaminase-2/PQQC" evidence="1">
    <location>
        <begin position="3"/>
        <end position="110"/>
    </location>
</feature>
<dbReference type="PANTHER" id="PTHR43198">
    <property type="entry name" value="BIFUNCTIONAL TH2 PROTEIN"/>
    <property type="match status" value="1"/>
</dbReference>
<feature type="non-terminal residue" evidence="2">
    <location>
        <position position="1"/>
    </location>
</feature>
<dbReference type="EMBL" id="CAUJNA010001803">
    <property type="protein sequence ID" value="CAJ1389103.1"/>
    <property type="molecule type" value="Genomic_DNA"/>
</dbReference>
<dbReference type="InterPro" id="IPR016084">
    <property type="entry name" value="Haem_Oase-like_multi-hlx"/>
</dbReference>
<evidence type="ECO:0000259" key="1">
    <source>
        <dbReference type="Pfam" id="PF03070"/>
    </source>
</evidence>
<dbReference type="InterPro" id="IPR004305">
    <property type="entry name" value="Thiaminase-2/PQQC"/>
</dbReference>
<dbReference type="Pfam" id="PF03070">
    <property type="entry name" value="TENA_THI-4"/>
    <property type="match status" value="1"/>
</dbReference>
<keyword evidence="3" id="KW-1185">Reference proteome</keyword>
<name>A0AA36N4E8_9DINO</name>
<evidence type="ECO:0000313" key="3">
    <source>
        <dbReference type="Proteomes" id="UP001178507"/>
    </source>
</evidence>
<reference evidence="2" key="1">
    <citation type="submission" date="2023-08" db="EMBL/GenBank/DDBJ databases">
        <authorList>
            <person name="Chen Y."/>
            <person name="Shah S."/>
            <person name="Dougan E. K."/>
            <person name="Thang M."/>
            <person name="Chan C."/>
        </authorList>
    </citation>
    <scope>NUCLEOTIDE SEQUENCE</scope>
</reference>
<dbReference type="Proteomes" id="UP001178507">
    <property type="component" value="Unassembled WGS sequence"/>
</dbReference>
<accession>A0AA36N4E8</accession>
<dbReference type="PANTHER" id="PTHR43198:SF2">
    <property type="entry name" value="SI:CH1073-67J19.1-RELATED"/>
    <property type="match status" value="1"/>
</dbReference>
<organism evidence="2 3">
    <name type="scientific">Effrenium voratum</name>
    <dbReference type="NCBI Taxonomy" id="2562239"/>
    <lineage>
        <taxon>Eukaryota</taxon>
        <taxon>Sar</taxon>
        <taxon>Alveolata</taxon>
        <taxon>Dinophyceae</taxon>
        <taxon>Suessiales</taxon>
        <taxon>Symbiodiniaceae</taxon>
        <taxon>Effrenium</taxon>
    </lineage>
</organism>
<dbReference type="InterPro" id="IPR050967">
    <property type="entry name" value="Thiamine_Salvage_TenA"/>
</dbReference>
<dbReference type="SUPFAM" id="SSF48613">
    <property type="entry name" value="Heme oxygenase-like"/>
    <property type="match status" value="1"/>
</dbReference>
<comment type="caution">
    <text evidence="2">The sequence shown here is derived from an EMBL/GenBank/DDBJ whole genome shotgun (WGS) entry which is preliminary data.</text>
</comment>
<protein>
    <recommendedName>
        <fullName evidence="1">Thiaminase-2/PQQC domain-containing protein</fullName>
    </recommendedName>
</protein>
<evidence type="ECO:0000313" key="2">
    <source>
        <dbReference type="EMBL" id="CAJ1389103.1"/>
    </source>
</evidence>
<proteinExistence type="predicted"/>